<dbReference type="AlphaFoldDB" id="A0A9D2GHD4"/>
<protein>
    <recommendedName>
        <fullName evidence="4">Probable D-serine dehydratase</fullName>
        <ecNumber evidence="4">4.3.1.18</ecNumber>
    </recommendedName>
    <alternativeName>
        <fullName evidence="4">D-serine deaminase</fullName>
        <shortName evidence="4">DSD</shortName>
    </alternativeName>
</protein>
<dbReference type="GO" id="GO:0008721">
    <property type="term" value="F:D-serine ammonia-lyase activity"/>
    <property type="evidence" value="ECO:0007669"/>
    <property type="project" value="UniProtKB-EC"/>
</dbReference>
<keyword evidence="3 4" id="KW-0456">Lyase</keyword>
<evidence type="ECO:0000256" key="2">
    <source>
        <dbReference type="ARBA" id="ARBA00022898"/>
    </source>
</evidence>
<dbReference type="EMBL" id="DXBC01000061">
    <property type="protein sequence ID" value="HIZ78932.1"/>
    <property type="molecule type" value="Genomic_DNA"/>
</dbReference>
<dbReference type="GO" id="GO:0009097">
    <property type="term" value="P:isoleucine biosynthetic process"/>
    <property type="evidence" value="ECO:0007669"/>
    <property type="project" value="TreeGrafter"/>
</dbReference>
<dbReference type="GO" id="GO:0030170">
    <property type="term" value="F:pyridoxal phosphate binding"/>
    <property type="evidence" value="ECO:0007669"/>
    <property type="project" value="InterPro"/>
</dbReference>
<dbReference type="GO" id="GO:0036088">
    <property type="term" value="P:D-serine catabolic process"/>
    <property type="evidence" value="ECO:0007669"/>
    <property type="project" value="TreeGrafter"/>
</dbReference>
<dbReference type="InterPro" id="IPR050147">
    <property type="entry name" value="Ser/Thr_Dehydratase"/>
</dbReference>
<dbReference type="InterPro" id="IPR001926">
    <property type="entry name" value="TrpB-like_PALP"/>
</dbReference>
<name>A0A9D2GHD4_9FIRM</name>
<gene>
    <name evidence="4 6" type="primary">dsdA</name>
    <name evidence="6" type="ORF">IAA17_04025</name>
</gene>
<comment type="similarity">
    <text evidence="4">Belongs to the serine/threonine dehydratase family. DsdA subfamily.</text>
</comment>
<evidence type="ECO:0000256" key="3">
    <source>
        <dbReference type="ARBA" id="ARBA00023239"/>
    </source>
</evidence>
<evidence type="ECO:0000313" key="7">
    <source>
        <dbReference type="Proteomes" id="UP000824101"/>
    </source>
</evidence>
<keyword evidence="2 4" id="KW-0663">Pyridoxal phosphate</keyword>
<dbReference type="NCBIfam" id="TIGR02035">
    <property type="entry name" value="D_Ser_am_lyase"/>
    <property type="match status" value="1"/>
</dbReference>
<evidence type="ECO:0000259" key="5">
    <source>
        <dbReference type="Pfam" id="PF00291"/>
    </source>
</evidence>
<evidence type="ECO:0000256" key="4">
    <source>
        <dbReference type="HAMAP-Rule" id="MF_01030"/>
    </source>
</evidence>
<dbReference type="Proteomes" id="UP000824101">
    <property type="component" value="Unassembled WGS sequence"/>
</dbReference>
<dbReference type="InterPro" id="IPR011780">
    <property type="entry name" value="D_Ser_am_lyase"/>
</dbReference>
<comment type="caution">
    <text evidence="6">The sequence shown here is derived from an EMBL/GenBank/DDBJ whole genome shotgun (WGS) entry which is preliminary data.</text>
</comment>
<comment type="cofactor">
    <cofactor evidence="1 4">
        <name>pyridoxal 5'-phosphate</name>
        <dbReference type="ChEBI" id="CHEBI:597326"/>
    </cofactor>
</comment>
<proteinExistence type="inferred from homology"/>
<dbReference type="NCBIfam" id="NF002823">
    <property type="entry name" value="PRK02991.1"/>
    <property type="match status" value="1"/>
</dbReference>
<accession>A0A9D2GHD4</accession>
<dbReference type="EC" id="4.3.1.18" evidence="4"/>
<reference evidence="6" key="2">
    <citation type="submission" date="2021-04" db="EMBL/GenBank/DDBJ databases">
        <authorList>
            <person name="Gilroy R."/>
        </authorList>
    </citation>
    <scope>NUCLEOTIDE SEQUENCE</scope>
    <source>
        <strain evidence="6">ChiBcec1-1093</strain>
    </source>
</reference>
<dbReference type="PANTHER" id="PTHR48078">
    <property type="entry name" value="THREONINE DEHYDRATASE, MITOCHONDRIAL-RELATED"/>
    <property type="match status" value="1"/>
</dbReference>
<comment type="catalytic activity">
    <reaction evidence="4">
        <text>D-serine = pyruvate + NH4(+)</text>
        <dbReference type="Rhea" id="RHEA:13977"/>
        <dbReference type="ChEBI" id="CHEBI:15361"/>
        <dbReference type="ChEBI" id="CHEBI:28938"/>
        <dbReference type="ChEBI" id="CHEBI:35247"/>
        <dbReference type="EC" id="4.3.1.18"/>
    </reaction>
</comment>
<dbReference type="PANTHER" id="PTHR48078:SF9">
    <property type="entry name" value="D-SERINE DEHYDRATASE"/>
    <property type="match status" value="1"/>
</dbReference>
<evidence type="ECO:0000313" key="6">
    <source>
        <dbReference type="EMBL" id="HIZ78932.1"/>
    </source>
</evidence>
<feature type="domain" description="Tryptophan synthase beta chain-like PALP" evidence="5">
    <location>
        <begin position="98"/>
        <end position="394"/>
    </location>
</feature>
<dbReference type="Gene3D" id="3.40.50.1100">
    <property type="match status" value="2"/>
</dbReference>
<organism evidence="6 7">
    <name type="scientific">Candidatus Lachnoclostridium stercorigallinarum</name>
    <dbReference type="NCBI Taxonomy" id="2838634"/>
    <lineage>
        <taxon>Bacteria</taxon>
        <taxon>Bacillati</taxon>
        <taxon>Bacillota</taxon>
        <taxon>Clostridia</taxon>
        <taxon>Lachnospirales</taxon>
        <taxon>Lachnospiraceae</taxon>
    </lineage>
</organism>
<feature type="modified residue" description="N6-(pyridoxal phosphate)lysine" evidence="4">
    <location>
        <position position="118"/>
    </location>
</feature>
<dbReference type="SUPFAM" id="SSF53686">
    <property type="entry name" value="Tryptophan synthase beta subunit-like PLP-dependent enzymes"/>
    <property type="match status" value="1"/>
</dbReference>
<evidence type="ECO:0000256" key="1">
    <source>
        <dbReference type="ARBA" id="ARBA00001933"/>
    </source>
</evidence>
<dbReference type="Pfam" id="PF00291">
    <property type="entry name" value="PALP"/>
    <property type="match status" value="1"/>
</dbReference>
<dbReference type="GO" id="GO:0016836">
    <property type="term" value="F:hydro-lyase activity"/>
    <property type="evidence" value="ECO:0007669"/>
    <property type="project" value="UniProtKB-UniRule"/>
</dbReference>
<dbReference type="HAMAP" id="MF_01030">
    <property type="entry name" value="D_Ser_dehydrat"/>
    <property type="match status" value="1"/>
</dbReference>
<sequence>MMNAQKYVEKDPVIARIAEKKETAWINPYFLPFDMTNAVCQLVVSDDDIEDARKRLDRFASFIRRCFPETEETGGLIESPLAEISSMQKELEKAYDCEIPGRLLLKMDSHLAIAGSVKARGGIYEVLKHAEDLALESGRFTMEDDYARLADDDMKEFFGQYTVQVGSTGNLGLSIGIMSAALGFRVKVHMSADAKQWKKDLLRSKGVEVIEYADDYSKAVAEGRKLSDQDPMSYFVDDEKSVNLFLGYAVAAKRLKKQLEEKNITVDENHPLIVYIPAGVGGAPGGVAYGLKRIFGDNVHCFFTEPVLCPSVLLGIATQEFEKANVHDFGISGITEADGLACASPSGFVTRIMTNLLSGEFTVYDGKLYDYLRLLYSSEKIQIEPSSCAAFAGPCGLLQYEDSRRYCEEHGLTEETLSQSVQIAWATGGRLVPEEIRREYLETYIK</sequence>
<reference evidence="6" key="1">
    <citation type="journal article" date="2021" name="PeerJ">
        <title>Extensive microbial diversity within the chicken gut microbiome revealed by metagenomics and culture.</title>
        <authorList>
            <person name="Gilroy R."/>
            <person name="Ravi A."/>
            <person name="Getino M."/>
            <person name="Pursley I."/>
            <person name="Horton D.L."/>
            <person name="Alikhan N.F."/>
            <person name="Baker D."/>
            <person name="Gharbi K."/>
            <person name="Hall N."/>
            <person name="Watson M."/>
            <person name="Adriaenssens E.M."/>
            <person name="Foster-Nyarko E."/>
            <person name="Jarju S."/>
            <person name="Secka A."/>
            <person name="Antonio M."/>
            <person name="Oren A."/>
            <person name="Chaudhuri R.R."/>
            <person name="La Ragione R."/>
            <person name="Hildebrand F."/>
            <person name="Pallen M.J."/>
        </authorList>
    </citation>
    <scope>NUCLEOTIDE SEQUENCE</scope>
    <source>
        <strain evidence="6">ChiBcec1-1093</strain>
    </source>
</reference>
<dbReference type="InterPro" id="IPR036052">
    <property type="entry name" value="TrpB-like_PALP_sf"/>
</dbReference>